<dbReference type="SUPFAM" id="SSF53756">
    <property type="entry name" value="UDP-Glycosyltransferase/glycogen phosphorylase"/>
    <property type="match status" value="1"/>
</dbReference>
<evidence type="ECO:0000313" key="2">
    <source>
        <dbReference type="Proteomes" id="UP000192360"/>
    </source>
</evidence>
<dbReference type="Pfam" id="PF13692">
    <property type="entry name" value="Glyco_trans_1_4"/>
    <property type="match status" value="1"/>
</dbReference>
<keyword evidence="2" id="KW-1185">Reference proteome</keyword>
<accession>A0A1W2BL30</accession>
<proteinExistence type="predicted"/>
<dbReference type="STRING" id="504486.SAMN05660703_2491"/>
<protein>
    <submittedName>
        <fullName evidence="1">Glycosyltransferase involved in cell wall bisynthesis</fullName>
    </submittedName>
</protein>
<keyword evidence="1" id="KW-0808">Transferase</keyword>
<sequence>MQKVLFIGVNWPEPTTAAGTRIMQLIQIFLEADFKVIFSSTAVTSEYSYNLKELNVSKAKIELNNSSFDDFIVDLEPNIVIFDRFLTEEQFGWRVTEKVPNALRILDTEDLHSLRVVRGELFKKNIPFTANMWLQHDATKREIASMLRCDISLIISSFEMAFLKEHLPVLSALLIYFPFLAKPITEKIQNDYPSFESRKDFICIGNGKHAPNVDAFLWLKNEIWPLISKQLPTAKLHIYGSYLPQQILEMHKPNESFFVDGFTENLEKTFSNSRINLAPLRYGAGLKGKLLDAMIYGTPSITTAIGMEGYSGALSFNGLIGNTAEEIAEKAVALYTDEALFIHAQKNGYDLINKEFNAKKWSTNLLDAIHNYQDNLSVNRQGNFIGSLLHHQTMQSTKYMSKWIEAKNS</sequence>
<dbReference type="RefSeq" id="WP_084061813.1">
    <property type="nucleotide sequence ID" value="NZ_FWXO01000004.1"/>
</dbReference>
<dbReference type="EMBL" id="FWXO01000004">
    <property type="protein sequence ID" value="SMC73564.1"/>
    <property type="molecule type" value="Genomic_DNA"/>
</dbReference>
<dbReference type="Proteomes" id="UP000192360">
    <property type="component" value="Unassembled WGS sequence"/>
</dbReference>
<dbReference type="Gene3D" id="3.40.50.2000">
    <property type="entry name" value="Glycogen Phosphorylase B"/>
    <property type="match status" value="1"/>
</dbReference>
<evidence type="ECO:0000313" key="1">
    <source>
        <dbReference type="EMBL" id="SMC73564.1"/>
    </source>
</evidence>
<dbReference type="CDD" id="cd03801">
    <property type="entry name" value="GT4_PimA-like"/>
    <property type="match status" value="1"/>
</dbReference>
<gene>
    <name evidence="1" type="ORF">SAMN05660703_2491</name>
</gene>
<dbReference type="GO" id="GO:0016740">
    <property type="term" value="F:transferase activity"/>
    <property type="evidence" value="ECO:0007669"/>
    <property type="project" value="UniProtKB-KW"/>
</dbReference>
<dbReference type="AlphaFoldDB" id="A0A1W2BL30"/>
<organism evidence="1 2">
    <name type="scientific">Cellulophaga tyrosinoxydans</name>
    <dbReference type="NCBI Taxonomy" id="504486"/>
    <lineage>
        <taxon>Bacteria</taxon>
        <taxon>Pseudomonadati</taxon>
        <taxon>Bacteroidota</taxon>
        <taxon>Flavobacteriia</taxon>
        <taxon>Flavobacteriales</taxon>
        <taxon>Flavobacteriaceae</taxon>
        <taxon>Cellulophaga</taxon>
    </lineage>
</organism>
<dbReference type="OrthoDB" id="9807209at2"/>
<reference evidence="1 2" key="1">
    <citation type="submission" date="2017-04" db="EMBL/GenBank/DDBJ databases">
        <authorList>
            <person name="Afonso C.L."/>
            <person name="Miller P.J."/>
            <person name="Scott M.A."/>
            <person name="Spackman E."/>
            <person name="Goraichik I."/>
            <person name="Dimitrov K.M."/>
            <person name="Suarez D.L."/>
            <person name="Swayne D.E."/>
        </authorList>
    </citation>
    <scope>NUCLEOTIDE SEQUENCE [LARGE SCALE GENOMIC DNA]</scope>
    <source>
        <strain evidence="1 2">DSM 21164</strain>
    </source>
</reference>
<name>A0A1W2BL30_9FLAO</name>